<sequence length="201" mass="22303">MNKRGPLISFAGSFLIMVSFIVAVSAVPDEVPNSESLLISSLFEGMFDDVSEPFQIMPGNMVYTSFSTFISDVPVLWGIQILDYQNGDKLSITISNIFGDSYGEYVQSDSVYFETIFVEQSDTLNFAIENIGDTDIEFVIMFTEDPENSESFTNPNSPIAEMVVPLIVSGILLIVGIVTMIIGIIMILIDLKNNFENKKNF</sequence>
<keyword evidence="1" id="KW-0472">Membrane</keyword>
<dbReference type="GeneID" id="32901624"/>
<protein>
    <submittedName>
        <fullName evidence="2">Uncharacterized protein</fullName>
    </submittedName>
</protein>
<keyword evidence="1" id="KW-1133">Transmembrane helix</keyword>
<dbReference type="RefSeq" id="WP_086907838.1">
    <property type="nucleotide sequence ID" value="NZ_CP021324.1"/>
</dbReference>
<feature type="transmembrane region" description="Helical" evidence="1">
    <location>
        <begin position="162"/>
        <end position="189"/>
    </location>
</feature>
<keyword evidence="1" id="KW-0812">Transmembrane</keyword>
<proteinExistence type="predicted"/>
<dbReference type="OrthoDB" id="12080at2157"/>
<evidence type="ECO:0000313" key="3">
    <source>
        <dbReference type="Proteomes" id="UP000249949"/>
    </source>
</evidence>
<dbReference type="EMBL" id="CP021324">
    <property type="protein sequence ID" value="ARS64787.1"/>
    <property type="molecule type" value="Genomic_DNA"/>
</dbReference>
<dbReference type="KEGG" id="nct:NMSP_1171"/>
<keyword evidence="3" id="KW-1185">Reference proteome</keyword>
<evidence type="ECO:0000256" key="1">
    <source>
        <dbReference type="SAM" id="Phobius"/>
    </source>
</evidence>
<dbReference type="AlphaFoldDB" id="A0A2Z2HMY2"/>
<dbReference type="Proteomes" id="UP000249949">
    <property type="component" value="Chromosome"/>
</dbReference>
<reference evidence="2 3" key="1">
    <citation type="journal article" date="2017" name="Environ. Microbiol.">
        <title>Genome and epigenome of a novel marine Thaumarchaeota strain suggest viral infection, phosphorothioation DNA modification and multiple restriction systems.</title>
        <authorList>
            <person name="Ahlgren N.A."/>
            <person name="Chen Y."/>
            <person name="Needham D.M."/>
            <person name="Parada A.E."/>
            <person name="Sachdeva R."/>
            <person name="Trinh V."/>
            <person name="Chen T."/>
            <person name="Fuhrman J.A."/>
        </authorList>
    </citation>
    <scope>NUCLEOTIDE SEQUENCE [LARGE SCALE GENOMIC DNA]</scope>
    <source>
        <strain evidence="2 3">SPOT01</strain>
    </source>
</reference>
<evidence type="ECO:0000313" key="2">
    <source>
        <dbReference type="EMBL" id="ARS64787.1"/>
    </source>
</evidence>
<name>A0A2Z2HMY2_9ARCH</name>
<organism evidence="2 3">
    <name type="scientific">Candidatus Nitrosomarinus catalinensis</name>
    <dbReference type="NCBI Taxonomy" id="1898749"/>
    <lineage>
        <taxon>Archaea</taxon>
        <taxon>Nitrososphaerota</taxon>
        <taxon>Nitrososphaeria</taxon>
        <taxon>Nitrosopumilales</taxon>
        <taxon>Nitrosopumilaceae</taxon>
        <taxon>Candidatus Nitrosomarinus</taxon>
    </lineage>
</organism>
<gene>
    <name evidence="2" type="ORF">NMSP_1171</name>
</gene>
<accession>A0A2Z2HMY2</accession>